<dbReference type="AlphaFoldDB" id="A0A261R4V6"/>
<evidence type="ECO:0000313" key="1">
    <source>
        <dbReference type="EMBL" id="OZI20054.1"/>
    </source>
</evidence>
<name>A0A261R4V6_9BORD</name>
<dbReference type="EMBL" id="NEVJ01000003">
    <property type="protein sequence ID" value="OZI20054.1"/>
    <property type="molecule type" value="Genomic_DNA"/>
</dbReference>
<organism evidence="1 2">
    <name type="scientific">Bordetella genomosp. 9</name>
    <dbReference type="NCBI Taxonomy" id="1416803"/>
    <lineage>
        <taxon>Bacteria</taxon>
        <taxon>Pseudomonadati</taxon>
        <taxon>Pseudomonadota</taxon>
        <taxon>Betaproteobacteria</taxon>
        <taxon>Burkholderiales</taxon>
        <taxon>Alcaligenaceae</taxon>
        <taxon>Bordetella</taxon>
    </lineage>
</organism>
<dbReference type="Proteomes" id="UP000216857">
    <property type="component" value="Unassembled WGS sequence"/>
</dbReference>
<comment type="caution">
    <text evidence="1">The sequence shown here is derived from an EMBL/GenBank/DDBJ whole genome shotgun (WGS) entry which is preliminary data.</text>
</comment>
<evidence type="ECO:0000313" key="2">
    <source>
        <dbReference type="Proteomes" id="UP000216857"/>
    </source>
</evidence>
<proteinExistence type="predicted"/>
<gene>
    <name evidence="1" type="ORF">CAL26_21100</name>
</gene>
<reference evidence="1" key="1">
    <citation type="submission" date="2017-05" db="EMBL/GenBank/DDBJ databases">
        <title>Complete and WGS of Bordetella genogroups.</title>
        <authorList>
            <person name="Spilker T."/>
            <person name="Lipuma J."/>
        </authorList>
    </citation>
    <scope>NUCLEOTIDE SEQUENCE</scope>
    <source>
        <strain evidence="1">AU21707</strain>
    </source>
</reference>
<sequence length="270" mass="27847">MYQAIIGMAWQFGQDYMKAQEQQYITRAQDSLNSADVFARNTVGQANADAANLIRGGQNQFLAAQATLANTQRSAANQSKLQAFGDQSNALAENEVRVMDSMVRGRLSARLQAAATLGALRADASARGVGGSSADALRSVVSLQAGAVETQAQDNQRYISFDSLMRRQGLVRASVSSLDFGQSIPTLDYGINVAPKAQVPLLAGNFGPGPFQQALGGVIGTGLTLWAKGAFKSPSASPGGGITAASGVGIGDALSDGSGLSYQGGYFSGA</sequence>
<keyword evidence="2" id="KW-1185">Reference proteome</keyword>
<accession>A0A261R4V6</accession>
<protein>
    <submittedName>
        <fullName evidence="1">Uncharacterized protein</fullName>
    </submittedName>
</protein>